<dbReference type="EMBL" id="JACAZI010000004">
    <property type="protein sequence ID" value="KAF7363177.1"/>
    <property type="molecule type" value="Genomic_DNA"/>
</dbReference>
<name>A0A8H7D8B3_9AGAR</name>
<evidence type="ECO:0000313" key="2">
    <source>
        <dbReference type="Proteomes" id="UP000620124"/>
    </source>
</evidence>
<organism evidence="1 2">
    <name type="scientific">Mycena venus</name>
    <dbReference type="NCBI Taxonomy" id="2733690"/>
    <lineage>
        <taxon>Eukaryota</taxon>
        <taxon>Fungi</taxon>
        <taxon>Dikarya</taxon>
        <taxon>Basidiomycota</taxon>
        <taxon>Agaricomycotina</taxon>
        <taxon>Agaricomycetes</taxon>
        <taxon>Agaricomycetidae</taxon>
        <taxon>Agaricales</taxon>
        <taxon>Marasmiineae</taxon>
        <taxon>Mycenaceae</taxon>
        <taxon>Mycena</taxon>
    </lineage>
</organism>
<dbReference type="AlphaFoldDB" id="A0A8H7D8B3"/>
<sequence length="114" mass="12217">MQREATAGSCTGAVHGASVLTYLLISNWKPPLPAEVHTFTAALGLGILISQAHNGLGIYWRHLALPSQATSNPSRNFKVAIYFPLSLNLADGSQIPSHASVWTLCSFAVCWRLG</sequence>
<evidence type="ECO:0000313" key="1">
    <source>
        <dbReference type="EMBL" id="KAF7363177.1"/>
    </source>
</evidence>
<reference evidence="1" key="1">
    <citation type="submission" date="2020-05" db="EMBL/GenBank/DDBJ databases">
        <title>Mycena genomes resolve the evolution of fungal bioluminescence.</title>
        <authorList>
            <person name="Tsai I.J."/>
        </authorList>
    </citation>
    <scope>NUCLEOTIDE SEQUENCE</scope>
    <source>
        <strain evidence="1">CCC161011</strain>
    </source>
</reference>
<comment type="caution">
    <text evidence="1">The sequence shown here is derived from an EMBL/GenBank/DDBJ whole genome shotgun (WGS) entry which is preliminary data.</text>
</comment>
<gene>
    <name evidence="1" type="ORF">MVEN_00670300</name>
</gene>
<protein>
    <submittedName>
        <fullName evidence="1">Uncharacterized protein</fullName>
    </submittedName>
</protein>
<keyword evidence="2" id="KW-1185">Reference proteome</keyword>
<dbReference type="Proteomes" id="UP000620124">
    <property type="component" value="Unassembled WGS sequence"/>
</dbReference>
<accession>A0A8H7D8B3</accession>
<proteinExistence type="predicted"/>